<name>A0A368YVW9_9RHOB</name>
<evidence type="ECO:0000256" key="9">
    <source>
        <dbReference type="ARBA" id="ARBA00023004"/>
    </source>
</evidence>
<dbReference type="GO" id="GO:0046872">
    <property type="term" value="F:metal ion binding"/>
    <property type="evidence" value="ECO:0007669"/>
    <property type="project" value="UniProtKB-KW"/>
</dbReference>
<dbReference type="GO" id="GO:0016740">
    <property type="term" value="F:transferase activity"/>
    <property type="evidence" value="ECO:0007669"/>
    <property type="project" value="UniProtKB-KW"/>
</dbReference>
<evidence type="ECO:0000259" key="13">
    <source>
        <dbReference type="Pfam" id="PF09084"/>
    </source>
</evidence>
<dbReference type="Proteomes" id="UP000253345">
    <property type="component" value="Unassembled WGS sequence"/>
</dbReference>
<dbReference type="PANTHER" id="PTHR31528">
    <property type="entry name" value="4-AMINO-5-HYDROXYMETHYL-2-METHYLPYRIMIDINE PHOSPHATE SYNTHASE THI11-RELATED"/>
    <property type="match status" value="1"/>
</dbReference>
<evidence type="ECO:0000256" key="5">
    <source>
        <dbReference type="ARBA" id="ARBA00022679"/>
    </source>
</evidence>
<keyword evidence="6" id="KW-0479">Metal-binding</keyword>
<dbReference type="PANTHER" id="PTHR31528:SF1">
    <property type="entry name" value="4-AMINO-5-HYDROXYMETHYL-2-METHYLPYRIMIDINE PHOSPHATE SYNTHASE THI11-RELATED"/>
    <property type="match status" value="1"/>
</dbReference>
<dbReference type="OrthoDB" id="5372616at2"/>
<comment type="catalytic activity">
    <reaction evidence="11">
        <text>N(6)-(pyridoxal phosphate)-L-lysyl-[4-amino-5-hydroxymethyl-2-methylpyrimidine phosphate synthase] + L-histidyl-[4-amino-5-hydroxymethyl-2-methylpyrimidine phosphate synthase] + 2 Fe(3+) + 4 H2O = L-lysyl-[4-amino-5-hydroxymethyl-2-methylpyrimidine phosphate synthase] + (2S)-2-amino-5-hydroxy-4-oxopentanoyl-[4-amino-5-hydroxymethyl-2-methylpyrimidine phosphate synthase] + 4-amino-2-methyl-5-(phosphooxymethyl)pyrimidine + 3-oxopropanoate + 2 Fe(2+) + 2 H(+)</text>
        <dbReference type="Rhea" id="RHEA:65756"/>
        <dbReference type="Rhea" id="RHEA-COMP:16892"/>
        <dbReference type="Rhea" id="RHEA-COMP:16893"/>
        <dbReference type="Rhea" id="RHEA-COMP:16894"/>
        <dbReference type="Rhea" id="RHEA-COMP:16895"/>
        <dbReference type="ChEBI" id="CHEBI:15377"/>
        <dbReference type="ChEBI" id="CHEBI:15378"/>
        <dbReference type="ChEBI" id="CHEBI:29033"/>
        <dbReference type="ChEBI" id="CHEBI:29034"/>
        <dbReference type="ChEBI" id="CHEBI:29969"/>
        <dbReference type="ChEBI" id="CHEBI:29979"/>
        <dbReference type="ChEBI" id="CHEBI:33190"/>
        <dbReference type="ChEBI" id="CHEBI:58354"/>
        <dbReference type="ChEBI" id="CHEBI:143915"/>
        <dbReference type="ChEBI" id="CHEBI:157692"/>
    </reaction>
    <physiologicalReaction direction="left-to-right" evidence="11">
        <dbReference type="Rhea" id="RHEA:65757"/>
    </physiologicalReaction>
</comment>
<gene>
    <name evidence="14" type="ORF">DFP89_11088</name>
</gene>
<proteinExistence type="inferred from homology"/>
<keyword evidence="12" id="KW-0732">Signal</keyword>
<dbReference type="EMBL" id="QPJL01000010">
    <property type="protein sequence ID" value="RCW83406.1"/>
    <property type="molecule type" value="Genomic_DNA"/>
</dbReference>
<comment type="caution">
    <text evidence="14">The sequence shown here is derived from an EMBL/GenBank/DDBJ whole genome shotgun (WGS) entry which is preliminary data.</text>
</comment>
<comment type="function">
    <text evidence="1">Responsible for the formation of the pyrimidine heterocycle in the thiamine biosynthesis pathway. Catalyzes the formation of hydroxymethylpyrimidine phosphate (HMP-P) from histidine and pyridoxal phosphate (PLP). The protein uses PLP and the active site histidine to form HMP-P, generating an inactive enzyme. The enzyme can only undergo a single turnover, which suggests it is a suicide enzyme.</text>
</comment>
<evidence type="ECO:0000256" key="3">
    <source>
        <dbReference type="ARBA" id="ARBA00009406"/>
    </source>
</evidence>
<organism evidence="14 15">
    <name type="scientific">Paracoccus lutimaris</name>
    <dbReference type="NCBI Taxonomy" id="1490030"/>
    <lineage>
        <taxon>Bacteria</taxon>
        <taxon>Pseudomonadati</taxon>
        <taxon>Pseudomonadota</taxon>
        <taxon>Alphaproteobacteria</taxon>
        <taxon>Rhodobacterales</taxon>
        <taxon>Paracoccaceae</taxon>
        <taxon>Paracoccus</taxon>
    </lineage>
</organism>
<keyword evidence="8" id="KW-0784">Thiamine biosynthesis</keyword>
<evidence type="ECO:0000256" key="8">
    <source>
        <dbReference type="ARBA" id="ARBA00022977"/>
    </source>
</evidence>
<accession>A0A368YVW9</accession>
<feature type="domain" description="SsuA/THI5-like" evidence="13">
    <location>
        <begin position="34"/>
        <end position="234"/>
    </location>
</feature>
<dbReference type="AlphaFoldDB" id="A0A368YVW9"/>
<comment type="pathway">
    <text evidence="2">Cofactor biosynthesis; thiamine diphosphate biosynthesis.</text>
</comment>
<feature type="chain" id="PRO_5016760257" description="Thiamine pyrimidine synthase" evidence="12">
    <location>
        <begin position="19"/>
        <end position="323"/>
    </location>
</feature>
<evidence type="ECO:0000256" key="6">
    <source>
        <dbReference type="ARBA" id="ARBA00022723"/>
    </source>
</evidence>
<keyword evidence="9" id="KW-0408">Iron</keyword>
<evidence type="ECO:0000256" key="7">
    <source>
        <dbReference type="ARBA" id="ARBA00022898"/>
    </source>
</evidence>
<evidence type="ECO:0000256" key="4">
    <source>
        <dbReference type="ARBA" id="ARBA00011738"/>
    </source>
</evidence>
<dbReference type="RefSeq" id="WP_114349414.1">
    <property type="nucleotide sequence ID" value="NZ_QPJL01000010.1"/>
</dbReference>
<dbReference type="Pfam" id="PF09084">
    <property type="entry name" value="NMT1"/>
    <property type="match status" value="1"/>
</dbReference>
<evidence type="ECO:0000256" key="12">
    <source>
        <dbReference type="SAM" id="SignalP"/>
    </source>
</evidence>
<reference evidence="14 15" key="1">
    <citation type="submission" date="2018-07" db="EMBL/GenBank/DDBJ databases">
        <title>Genomic Encyclopedia of Type Strains, Phase III (KMG-III): the genomes of soil and plant-associated and newly described type strains.</title>
        <authorList>
            <person name="Whitman W."/>
        </authorList>
    </citation>
    <scope>NUCLEOTIDE SEQUENCE [LARGE SCALE GENOMIC DNA]</scope>
    <source>
        <strain evidence="14 15">CECT 8525</strain>
    </source>
</reference>
<dbReference type="SUPFAM" id="SSF53850">
    <property type="entry name" value="Periplasmic binding protein-like II"/>
    <property type="match status" value="1"/>
</dbReference>
<sequence>MKYLIPAALALLATSAQAQDLVVQLRGPDLAANAGYLLAEARGLYARSGITVTLLPASDAPAFESLARGQAALSVEWMPTALVARENGLPVVNIGQVFARPSLRLACRADAGVTDASQLRGKSVANWFSGAEFPLAGWLNRAQVPADAITLVPQGDGAEMLRQKQADCVSARSFAVAGLEGATLLDPATLNAATLEDGIYALDGALTDPAMQERMAHFLRASMEGWRAAAADPEGTARLLIGPDPDPGALQRLSAALSGIPAILASGALEDAAYRRTVETLRAGGAAAVLKHDPENAFTHEISDMAMAAAPGTDATAAARPRP</sequence>
<feature type="signal peptide" evidence="12">
    <location>
        <begin position="1"/>
        <end position="18"/>
    </location>
</feature>
<evidence type="ECO:0000313" key="15">
    <source>
        <dbReference type="Proteomes" id="UP000253345"/>
    </source>
</evidence>
<dbReference type="InterPro" id="IPR027939">
    <property type="entry name" value="NMT1/THI5"/>
</dbReference>
<dbReference type="InterPro" id="IPR015168">
    <property type="entry name" value="SsuA/THI5"/>
</dbReference>
<dbReference type="GO" id="GO:0009228">
    <property type="term" value="P:thiamine biosynthetic process"/>
    <property type="evidence" value="ECO:0007669"/>
    <property type="project" value="UniProtKB-KW"/>
</dbReference>
<comment type="similarity">
    <text evidence="3">Belongs to the NMT1/THI5 family.</text>
</comment>
<keyword evidence="15" id="KW-1185">Reference proteome</keyword>
<evidence type="ECO:0000256" key="11">
    <source>
        <dbReference type="ARBA" id="ARBA00048179"/>
    </source>
</evidence>
<evidence type="ECO:0000256" key="1">
    <source>
        <dbReference type="ARBA" id="ARBA00003469"/>
    </source>
</evidence>
<evidence type="ECO:0000313" key="14">
    <source>
        <dbReference type="EMBL" id="RCW83406.1"/>
    </source>
</evidence>
<keyword evidence="7" id="KW-0663">Pyridoxal phosphate</keyword>
<comment type="subunit">
    <text evidence="4">Homodimer.</text>
</comment>
<protein>
    <recommendedName>
        <fullName evidence="10">Thiamine pyrimidine synthase</fullName>
    </recommendedName>
</protein>
<dbReference type="Gene3D" id="3.40.190.10">
    <property type="entry name" value="Periplasmic binding protein-like II"/>
    <property type="match status" value="2"/>
</dbReference>
<evidence type="ECO:0000256" key="2">
    <source>
        <dbReference type="ARBA" id="ARBA00004948"/>
    </source>
</evidence>
<keyword evidence="5" id="KW-0808">Transferase</keyword>
<evidence type="ECO:0000256" key="10">
    <source>
        <dbReference type="ARBA" id="ARBA00033171"/>
    </source>
</evidence>